<protein>
    <recommendedName>
        <fullName evidence="6">Major facilitator superfamily (MFS) profile domain-containing protein</fullName>
    </recommendedName>
</protein>
<dbReference type="InterPro" id="IPR020846">
    <property type="entry name" value="MFS_dom"/>
</dbReference>
<feature type="transmembrane region" description="Helical" evidence="5">
    <location>
        <begin position="431"/>
        <end position="450"/>
    </location>
</feature>
<evidence type="ECO:0000256" key="3">
    <source>
        <dbReference type="ARBA" id="ARBA00022989"/>
    </source>
</evidence>
<feature type="transmembrane region" description="Helical" evidence="5">
    <location>
        <begin position="325"/>
        <end position="345"/>
    </location>
</feature>
<feature type="transmembrane region" description="Helical" evidence="5">
    <location>
        <begin position="63"/>
        <end position="90"/>
    </location>
</feature>
<dbReference type="Pfam" id="PF07690">
    <property type="entry name" value="MFS_1"/>
    <property type="match status" value="1"/>
</dbReference>
<proteinExistence type="predicted"/>
<keyword evidence="3 5" id="KW-1133">Transmembrane helix</keyword>
<evidence type="ECO:0000256" key="5">
    <source>
        <dbReference type="SAM" id="Phobius"/>
    </source>
</evidence>
<feature type="transmembrane region" description="Helical" evidence="5">
    <location>
        <begin position="102"/>
        <end position="121"/>
    </location>
</feature>
<name>A0A9W9W6A2_9EURO</name>
<keyword evidence="8" id="KW-1185">Reference proteome</keyword>
<sequence length="503" mass="54533">MDIKAGTTEVAHLESALSKPTHHNSTGTVTLLEGGEIILIPTPSPDPRDPLNLPNYQKWAIDIILGMFAVFSVLITSGMGPILTNIMAFYDNDPRTTDLMTYPTLFMGIGNIIAMPLAMAIGRRPVFLASVLILTVGSIWCAASQSLDSHIAGRNILSLAAGQSEALCPLIIQEIHFVHERSSKLAWFSATQSIGTAALTIATAYIVNALGWRWCDAYEGLVHIYHEGEPVSVVRATQKTRVLIDNTRYKARTLSHSLKIFHGPADWSKAITCGKQMAQCLLFPNILWVILLNSVALGIYVIVVTEFGTILSSPPYNYPSSALGLVQGGQIVVSFLLVPVLGYGGDQLTRWIAKHRNGVAEPEIRLIPMVLPVAALIISSVIFGRAGSSPYEWSPWAITITFNGIYFAFIGVILVGYTYSLDSYPERAAPILVLICAIRGLISFGISFGVTKFVTEQGYQGAFNICASITGAVAVLGLPVFLWGHKIRAITMKYAVDHKTAQG</sequence>
<dbReference type="Proteomes" id="UP001147747">
    <property type="component" value="Unassembled WGS sequence"/>
</dbReference>
<dbReference type="Gene3D" id="1.20.1250.20">
    <property type="entry name" value="MFS general substrate transporter like domains"/>
    <property type="match status" value="1"/>
</dbReference>
<dbReference type="AlphaFoldDB" id="A0A9W9W6A2"/>
<dbReference type="InterPro" id="IPR011701">
    <property type="entry name" value="MFS"/>
</dbReference>
<comment type="caution">
    <text evidence="7">The sequence shown here is derived from an EMBL/GenBank/DDBJ whole genome shotgun (WGS) entry which is preliminary data.</text>
</comment>
<feature type="transmembrane region" description="Helical" evidence="5">
    <location>
        <begin position="462"/>
        <end position="483"/>
    </location>
</feature>
<dbReference type="PANTHER" id="PTHR23502:SF164">
    <property type="entry name" value="MAJOR FACILITATOR SUPERFAMILY (MFS) PROFILE DOMAIN-CONTAINING PROTEIN"/>
    <property type="match status" value="1"/>
</dbReference>
<feature type="transmembrane region" description="Helical" evidence="5">
    <location>
        <begin position="396"/>
        <end position="419"/>
    </location>
</feature>
<dbReference type="EMBL" id="JAPZBU010000005">
    <property type="protein sequence ID" value="KAJ5404192.1"/>
    <property type="molecule type" value="Genomic_DNA"/>
</dbReference>
<dbReference type="GeneID" id="81367680"/>
<reference evidence="7" key="1">
    <citation type="submission" date="2022-12" db="EMBL/GenBank/DDBJ databases">
        <authorList>
            <person name="Petersen C."/>
        </authorList>
    </citation>
    <scope>NUCLEOTIDE SEQUENCE</scope>
    <source>
        <strain evidence="7">IBT 29677</strain>
    </source>
</reference>
<keyword evidence="4 5" id="KW-0472">Membrane</keyword>
<evidence type="ECO:0000256" key="2">
    <source>
        <dbReference type="ARBA" id="ARBA00022692"/>
    </source>
</evidence>
<organism evidence="7 8">
    <name type="scientific">Penicillium cosmopolitanum</name>
    <dbReference type="NCBI Taxonomy" id="1131564"/>
    <lineage>
        <taxon>Eukaryota</taxon>
        <taxon>Fungi</taxon>
        <taxon>Dikarya</taxon>
        <taxon>Ascomycota</taxon>
        <taxon>Pezizomycotina</taxon>
        <taxon>Eurotiomycetes</taxon>
        <taxon>Eurotiomycetidae</taxon>
        <taxon>Eurotiales</taxon>
        <taxon>Aspergillaceae</taxon>
        <taxon>Penicillium</taxon>
    </lineage>
</organism>
<accession>A0A9W9W6A2</accession>
<feature type="domain" description="Major facilitator superfamily (MFS) profile" evidence="6">
    <location>
        <begin position="61"/>
        <end position="503"/>
    </location>
</feature>
<dbReference type="GO" id="GO:0005886">
    <property type="term" value="C:plasma membrane"/>
    <property type="evidence" value="ECO:0007669"/>
    <property type="project" value="TreeGrafter"/>
</dbReference>
<dbReference type="GO" id="GO:0022857">
    <property type="term" value="F:transmembrane transporter activity"/>
    <property type="evidence" value="ECO:0007669"/>
    <property type="project" value="InterPro"/>
</dbReference>
<evidence type="ECO:0000259" key="6">
    <source>
        <dbReference type="PROSITE" id="PS50850"/>
    </source>
</evidence>
<comment type="subcellular location">
    <subcellularLocation>
        <location evidence="1">Membrane</location>
        <topology evidence="1">Multi-pass membrane protein</topology>
    </subcellularLocation>
</comment>
<evidence type="ECO:0000313" key="8">
    <source>
        <dbReference type="Proteomes" id="UP001147747"/>
    </source>
</evidence>
<evidence type="ECO:0000256" key="4">
    <source>
        <dbReference type="ARBA" id="ARBA00023136"/>
    </source>
</evidence>
<feature type="transmembrane region" description="Helical" evidence="5">
    <location>
        <begin position="127"/>
        <end position="147"/>
    </location>
</feature>
<reference evidence="7" key="2">
    <citation type="journal article" date="2023" name="IMA Fungus">
        <title>Comparative genomic study of the Penicillium genus elucidates a diverse pangenome and 15 lateral gene transfer events.</title>
        <authorList>
            <person name="Petersen C."/>
            <person name="Sorensen T."/>
            <person name="Nielsen M.R."/>
            <person name="Sondergaard T.E."/>
            <person name="Sorensen J.L."/>
            <person name="Fitzpatrick D.A."/>
            <person name="Frisvad J.C."/>
            <person name="Nielsen K.L."/>
        </authorList>
    </citation>
    <scope>NUCLEOTIDE SEQUENCE</scope>
    <source>
        <strain evidence="7">IBT 29677</strain>
    </source>
</reference>
<feature type="transmembrane region" description="Helical" evidence="5">
    <location>
        <begin position="285"/>
        <end position="305"/>
    </location>
</feature>
<feature type="transmembrane region" description="Helical" evidence="5">
    <location>
        <begin position="366"/>
        <end position="384"/>
    </location>
</feature>
<evidence type="ECO:0000256" key="1">
    <source>
        <dbReference type="ARBA" id="ARBA00004141"/>
    </source>
</evidence>
<dbReference type="OrthoDB" id="5215911at2759"/>
<dbReference type="PANTHER" id="PTHR23502">
    <property type="entry name" value="MAJOR FACILITATOR SUPERFAMILY"/>
    <property type="match status" value="1"/>
</dbReference>
<dbReference type="PROSITE" id="PS50850">
    <property type="entry name" value="MFS"/>
    <property type="match status" value="1"/>
</dbReference>
<dbReference type="RefSeq" id="XP_056491434.1">
    <property type="nucleotide sequence ID" value="XM_056628700.1"/>
</dbReference>
<evidence type="ECO:0000313" key="7">
    <source>
        <dbReference type="EMBL" id="KAJ5404192.1"/>
    </source>
</evidence>
<keyword evidence="2 5" id="KW-0812">Transmembrane</keyword>
<dbReference type="SUPFAM" id="SSF103473">
    <property type="entry name" value="MFS general substrate transporter"/>
    <property type="match status" value="1"/>
</dbReference>
<dbReference type="InterPro" id="IPR036259">
    <property type="entry name" value="MFS_trans_sf"/>
</dbReference>
<gene>
    <name evidence="7" type="ORF">N7509_004063</name>
</gene>